<dbReference type="InterPro" id="IPR025164">
    <property type="entry name" value="Toastrack_DUF4097"/>
</dbReference>
<accession>A0ABS9VDE0</accession>
<comment type="caution">
    <text evidence="3">The sequence shown here is derived from an EMBL/GenBank/DDBJ whole genome shotgun (WGS) entry which is preliminary data.</text>
</comment>
<evidence type="ECO:0000256" key="1">
    <source>
        <dbReference type="SAM" id="MobiDB-lite"/>
    </source>
</evidence>
<evidence type="ECO:0000313" key="3">
    <source>
        <dbReference type="EMBL" id="MCH7414446.1"/>
    </source>
</evidence>
<dbReference type="RefSeq" id="WP_241412895.1">
    <property type="nucleotide sequence ID" value="NZ_JAKZGO010000010.1"/>
</dbReference>
<evidence type="ECO:0000259" key="2">
    <source>
        <dbReference type="Pfam" id="PF13349"/>
    </source>
</evidence>
<protein>
    <submittedName>
        <fullName evidence="3">DUF4097 domain-containing protein</fullName>
    </submittedName>
</protein>
<name>A0ABS9VDE0_9BACT</name>
<keyword evidence="4" id="KW-1185">Reference proteome</keyword>
<evidence type="ECO:0000313" key="4">
    <source>
        <dbReference type="Proteomes" id="UP001165430"/>
    </source>
</evidence>
<sequence length="314" mass="33213">MKTLKISIFLIIGVLMMSNTSELYAQMQVLVDTKKTFEAINRLEISSSALEVEYIGDPNMKVVVVEAYLESTQDGQDIVFVTLGEVLKISYQQNDLKNISWGLNQTKGYIRIKGPESIQLSMTGGSGKIRIDGVSSEFTSLKVGSGHLQIANIRGDLETSAGSGRIEISDVSGYLKLKMGSGTASLSNLYGDADVSFSSGSFKASNVEGLLSLSVSSGNAKLSNVAQLGNVSISSGSVKAEKSGLSSMTNLKASSGSIKINTDSNLNDYNYNLKATSGSLRVGDKRQGKTLQINNGSPNMVNGSVSSGSISIEN</sequence>
<organism evidence="3 4">
    <name type="scientific">Belliella alkalica</name>
    <dbReference type="NCBI Taxonomy" id="1730871"/>
    <lineage>
        <taxon>Bacteria</taxon>
        <taxon>Pseudomonadati</taxon>
        <taxon>Bacteroidota</taxon>
        <taxon>Cytophagia</taxon>
        <taxon>Cytophagales</taxon>
        <taxon>Cyclobacteriaceae</taxon>
        <taxon>Belliella</taxon>
    </lineage>
</organism>
<dbReference type="Pfam" id="PF13349">
    <property type="entry name" value="DUF4097"/>
    <property type="match status" value="1"/>
</dbReference>
<feature type="region of interest" description="Disordered" evidence="1">
    <location>
        <begin position="294"/>
        <end position="314"/>
    </location>
</feature>
<gene>
    <name evidence="3" type="ORF">MM213_13185</name>
</gene>
<proteinExistence type="predicted"/>
<dbReference type="Proteomes" id="UP001165430">
    <property type="component" value="Unassembled WGS sequence"/>
</dbReference>
<reference evidence="3" key="1">
    <citation type="submission" date="2022-03" db="EMBL/GenBank/DDBJ databases">
        <title>De novo assembled genomes of Belliella spp. (Cyclobacteriaceae) strains.</title>
        <authorList>
            <person name="Szabo A."/>
            <person name="Korponai K."/>
            <person name="Felfoldi T."/>
        </authorList>
    </citation>
    <scope>NUCLEOTIDE SEQUENCE</scope>
    <source>
        <strain evidence="3">DSM 111903</strain>
    </source>
</reference>
<feature type="domain" description="DUF4097" evidence="2">
    <location>
        <begin position="156"/>
        <end position="312"/>
    </location>
</feature>
<dbReference type="EMBL" id="JAKZGO010000010">
    <property type="protein sequence ID" value="MCH7414446.1"/>
    <property type="molecule type" value="Genomic_DNA"/>
</dbReference>